<dbReference type="OrthoDB" id="291597at2"/>
<dbReference type="PANTHER" id="PTHR34978:SF3">
    <property type="entry name" value="SLR0241 PROTEIN"/>
    <property type="match status" value="1"/>
</dbReference>
<gene>
    <name evidence="3" type="primary">htpX</name>
    <name evidence="3" type="ORF">CA54_15110</name>
</gene>
<evidence type="ECO:0000313" key="4">
    <source>
        <dbReference type="Proteomes" id="UP000320735"/>
    </source>
</evidence>
<keyword evidence="1" id="KW-0472">Membrane</keyword>
<name>A0A5C6BN06_9PLAN</name>
<dbReference type="Proteomes" id="UP000320735">
    <property type="component" value="Unassembled WGS sequence"/>
</dbReference>
<keyword evidence="1" id="KW-0812">Transmembrane</keyword>
<keyword evidence="1" id="KW-1133">Transmembrane helix</keyword>
<accession>A0A5C6BN06</accession>
<comment type="caution">
    <text evidence="3">The sequence shown here is derived from an EMBL/GenBank/DDBJ whole genome shotgun (WGS) entry which is preliminary data.</text>
</comment>
<dbReference type="InterPro" id="IPR008756">
    <property type="entry name" value="Peptidase_M56"/>
</dbReference>
<evidence type="ECO:0000256" key="1">
    <source>
        <dbReference type="SAM" id="Phobius"/>
    </source>
</evidence>
<evidence type="ECO:0000259" key="2">
    <source>
        <dbReference type="Pfam" id="PF05569"/>
    </source>
</evidence>
<dbReference type="Gene3D" id="3.30.2010.10">
    <property type="entry name" value="Metalloproteases ('zincins'), catalytic domain"/>
    <property type="match status" value="1"/>
</dbReference>
<dbReference type="GO" id="GO:0008233">
    <property type="term" value="F:peptidase activity"/>
    <property type="evidence" value="ECO:0007669"/>
    <property type="project" value="UniProtKB-KW"/>
</dbReference>
<organism evidence="3 4">
    <name type="scientific">Symmachiella macrocystis</name>
    <dbReference type="NCBI Taxonomy" id="2527985"/>
    <lineage>
        <taxon>Bacteria</taxon>
        <taxon>Pseudomonadati</taxon>
        <taxon>Planctomycetota</taxon>
        <taxon>Planctomycetia</taxon>
        <taxon>Planctomycetales</taxon>
        <taxon>Planctomycetaceae</taxon>
        <taxon>Symmachiella</taxon>
    </lineage>
</organism>
<feature type="transmembrane region" description="Helical" evidence="1">
    <location>
        <begin position="119"/>
        <end position="137"/>
    </location>
</feature>
<dbReference type="Pfam" id="PF05569">
    <property type="entry name" value="Peptidase_M56"/>
    <property type="match status" value="1"/>
</dbReference>
<protein>
    <submittedName>
        <fullName evidence="3">Protease HtpX</fullName>
    </submittedName>
</protein>
<keyword evidence="3" id="KW-0378">Hydrolase</keyword>
<dbReference type="EMBL" id="SJPP01000001">
    <property type="protein sequence ID" value="TWU12686.1"/>
    <property type="molecule type" value="Genomic_DNA"/>
</dbReference>
<feature type="domain" description="Peptidase M56" evidence="2">
    <location>
        <begin position="9"/>
        <end position="313"/>
    </location>
</feature>
<dbReference type="RefSeq" id="WP_146370122.1">
    <property type="nucleotide sequence ID" value="NZ_SJPP01000001.1"/>
</dbReference>
<evidence type="ECO:0000313" key="3">
    <source>
        <dbReference type="EMBL" id="TWU12686.1"/>
    </source>
</evidence>
<keyword evidence="3" id="KW-0645">Protease</keyword>
<dbReference type="CDD" id="cd07341">
    <property type="entry name" value="M56_BlaR1_MecR1_like"/>
    <property type="match status" value="1"/>
</dbReference>
<feature type="transmembrane region" description="Helical" evidence="1">
    <location>
        <begin position="6"/>
        <end position="27"/>
    </location>
</feature>
<sequence>MLQTLFEIVLANAVLATVLAIGVALFARLCRRPAIEHGLWLLVFLKLITPPLVTVPLEILPAPQVISTSSAVIPAPMETTISEHVAPAPLAIAATSEAPRLAVAPQPEGFRWRDHLAEGIVALWIAGACAWLLLLSIRAWRFHRIARLTALAPASLQQQVRRLAMVFSVSTVPDVRVIHAQVSPLLWRIDGCPVILLPAELLNQLTPTQIDGIFAHELAHLQRRDHWTRRLVLCVTALYWWHPVVWSGRRGLEQAAEQCCDAAVVDRFPNHSRDYAAALLQTIDFLSGARPQLPASATTFGPGRSLKRRFAMILDKGVSPQLSWKMRGVLAAVGLTVLAVSPWVVAEEKVADPQKPRVVDRESQPYTETQLLTKNGKVDDINEKRLYKVACRMLAQDENGKEHAVFSPQIVLRENEEGTITVGAEQPVPVRDADPVMGRQILKDRALRQVKVRQLDDEFVAFIARIDDSPEMNKGLFPDDDGVVTREFTHIYTKSLNVVEKVQLGRTFSVPFYDKDDNKKAKRRIEFVITRLEPPKPKLPDEATLLFPTAVNNPPTVEEVLTEVSKQLKDRGDVPPFAASAVVKNLRVVIEPSGPSVGPVKFYPLVGHAQMHKQRYKCTAYFDLQRQSDWPIRFMSRNKTSEVVYIDHDHLVRVTKQPK</sequence>
<proteinExistence type="predicted"/>
<dbReference type="GO" id="GO:0006508">
    <property type="term" value="P:proteolysis"/>
    <property type="evidence" value="ECO:0007669"/>
    <property type="project" value="UniProtKB-KW"/>
</dbReference>
<keyword evidence="4" id="KW-1185">Reference proteome</keyword>
<reference evidence="3 4" key="1">
    <citation type="submission" date="2019-02" db="EMBL/GenBank/DDBJ databases">
        <title>Deep-cultivation of Planctomycetes and their phenomic and genomic characterization uncovers novel biology.</title>
        <authorList>
            <person name="Wiegand S."/>
            <person name="Jogler M."/>
            <person name="Boedeker C."/>
            <person name="Pinto D."/>
            <person name="Vollmers J."/>
            <person name="Rivas-Marin E."/>
            <person name="Kohn T."/>
            <person name="Peeters S.H."/>
            <person name="Heuer A."/>
            <person name="Rast P."/>
            <person name="Oberbeckmann S."/>
            <person name="Bunk B."/>
            <person name="Jeske O."/>
            <person name="Meyerdierks A."/>
            <person name="Storesund J.E."/>
            <person name="Kallscheuer N."/>
            <person name="Luecker S."/>
            <person name="Lage O.M."/>
            <person name="Pohl T."/>
            <person name="Merkel B.J."/>
            <person name="Hornburger P."/>
            <person name="Mueller R.-W."/>
            <person name="Bruemmer F."/>
            <person name="Labrenz M."/>
            <person name="Spormann A.M."/>
            <person name="Op Den Camp H."/>
            <person name="Overmann J."/>
            <person name="Amann R."/>
            <person name="Jetten M.S.M."/>
            <person name="Mascher T."/>
            <person name="Medema M.H."/>
            <person name="Devos D.P."/>
            <person name="Kaster A.-K."/>
            <person name="Ovreas L."/>
            <person name="Rohde M."/>
            <person name="Galperin M.Y."/>
            <person name="Jogler C."/>
        </authorList>
    </citation>
    <scope>NUCLEOTIDE SEQUENCE [LARGE SCALE GENOMIC DNA]</scope>
    <source>
        <strain evidence="3 4">CA54</strain>
    </source>
</reference>
<dbReference type="PANTHER" id="PTHR34978">
    <property type="entry name" value="POSSIBLE SENSOR-TRANSDUCER PROTEIN BLAR"/>
    <property type="match status" value="1"/>
</dbReference>
<dbReference type="AlphaFoldDB" id="A0A5C6BN06"/>
<dbReference type="InterPro" id="IPR052173">
    <property type="entry name" value="Beta-lactam_resp_regulator"/>
</dbReference>